<dbReference type="Proteomes" id="UP000233180">
    <property type="component" value="Unassembled WGS sequence"/>
</dbReference>
<dbReference type="GO" id="GO:0031032">
    <property type="term" value="P:actomyosin structure organization"/>
    <property type="evidence" value="ECO:0007669"/>
    <property type="project" value="InterPro"/>
</dbReference>
<dbReference type="InterPro" id="IPR036872">
    <property type="entry name" value="CH_dom_sf"/>
</dbReference>
<dbReference type="PROSITE" id="PS50021">
    <property type="entry name" value="CH"/>
    <property type="match status" value="1"/>
</dbReference>
<dbReference type="SUPFAM" id="SSF47576">
    <property type="entry name" value="Calponin-homology domain, CH-domain"/>
    <property type="match status" value="1"/>
</dbReference>
<dbReference type="InterPro" id="IPR001715">
    <property type="entry name" value="CH_dom"/>
</dbReference>
<protein>
    <recommendedName>
        <fullName evidence="7">Calponin-2</fullName>
    </recommendedName>
    <alternativeName>
        <fullName evidence="10">Calponin H2, smooth muscle</fullName>
    </alternativeName>
    <alternativeName>
        <fullName evidence="9">Neutral calponin</fullName>
    </alternativeName>
</protein>
<dbReference type="PROSITE" id="PS51122">
    <property type="entry name" value="CALPONIN_2"/>
    <property type="match status" value="2"/>
</dbReference>
<evidence type="ECO:0000256" key="11">
    <source>
        <dbReference type="SAM" id="MobiDB-lite"/>
    </source>
</evidence>
<comment type="similarity">
    <text evidence="1">Belongs to the calponin family.</text>
</comment>
<dbReference type="AlphaFoldDB" id="A0A2K6JRL0"/>
<evidence type="ECO:0000313" key="13">
    <source>
        <dbReference type="Ensembl" id="ENSRBIP00000001658.1"/>
    </source>
</evidence>
<dbReference type="Pfam" id="PF00402">
    <property type="entry name" value="Calponin"/>
    <property type="match status" value="2"/>
</dbReference>
<organism evidence="13 14">
    <name type="scientific">Rhinopithecus bieti</name>
    <name type="common">Black snub-nosed monkey</name>
    <name type="synonym">Pygathrix bieti</name>
    <dbReference type="NCBI Taxonomy" id="61621"/>
    <lineage>
        <taxon>Eukaryota</taxon>
        <taxon>Metazoa</taxon>
        <taxon>Chordata</taxon>
        <taxon>Craniata</taxon>
        <taxon>Vertebrata</taxon>
        <taxon>Euteleostomi</taxon>
        <taxon>Mammalia</taxon>
        <taxon>Eutheria</taxon>
        <taxon>Euarchontoglires</taxon>
        <taxon>Primates</taxon>
        <taxon>Haplorrhini</taxon>
        <taxon>Catarrhini</taxon>
        <taxon>Cercopithecidae</taxon>
        <taxon>Colobinae</taxon>
        <taxon>Rhinopithecus</taxon>
    </lineage>
</organism>
<keyword evidence="5" id="KW-0007">Acetylation</keyword>
<feature type="region of interest" description="Disordered" evidence="11">
    <location>
        <begin position="238"/>
        <end position="271"/>
    </location>
</feature>
<evidence type="ECO:0000256" key="2">
    <source>
        <dbReference type="ARBA" id="ARBA00022553"/>
    </source>
</evidence>
<keyword evidence="6" id="KW-0009">Actin-binding</keyword>
<evidence type="ECO:0000256" key="9">
    <source>
        <dbReference type="ARBA" id="ARBA00032203"/>
    </source>
</evidence>
<dbReference type="InterPro" id="IPR000557">
    <property type="entry name" value="Calponin_repeat"/>
</dbReference>
<dbReference type="InterPro" id="IPR001997">
    <property type="entry name" value="Calponin/LIMCH1"/>
</dbReference>
<dbReference type="PRINTS" id="PR00888">
    <property type="entry name" value="SM22CALPONIN"/>
</dbReference>
<dbReference type="GeneTree" id="ENSGT00940000154355"/>
<dbReference type="PANTHER" id="PTHR47385:SF7">
    <property type="entry name" value="CALPONIN-2"/>
    <property type="match status" value="1"/>
</dbReference>
<sequence length="271" mass="29251">SYGLLAEVKNWLLSKHGPQKEGLTSLSIGPNFQKGLEDGIISCTLMNKLQPGSVPKINRSMQNWHQLENLSNFMKAMVSHGMNPMDLLEANNLFENGNMTQVQVSLLALAGKAKTKGLQNGVDIGIKDSEKQEWNFDDATMKMGTNKCANQSGMTLTTSCPRMDHSTTSLQMGTNNCASQVGMTAPGTRRHIYDTKLGTNKYDNSSMSLQMGYPQSANQSGQVFGLGGQIYDPKHCPHGTMADGAPSGAGDCPGSGKAREHPPTYQEEAGY</sequence>
<comment type="function">
    <text evidence="8">Thin filament-associated protein that is implicated in the regulation and modulation of smooth muscle contraction. It is capable of binding to actin, calmodulin and tropomyosin. The interaction of calponin with actin inhibits the actomyosin Mg-ATPase activity.</text>
</comment>
<dbReference type="Gene3D" id="1.10.418.10">
    <property type="entry name" value="Calponin-like domain"/>
    <property type="match status" value="1"/>
</dbReference>
<evidence type="ECO:0000256" key="6">
    <source>
        <dbReference type="ARBA" id="ARBA00023203"/>
    </source>
</evidence>
<dbReference type="Ensembl" id="ENSRBIT00000009175.1">
    <property type="protein sequence ID" value="ENSRBIP00000001658.1"/>
    <property type="gene ID" value="ENSRBIG00000007956.1"/>
</dbReference>
<dbReference type="GO" id="GO:0005925">
    <property type="term" value="C:focal adhesion"/>
    <property type="evidence" value="ECO:0007669"/>
    <property type="project" value="TreeGrafter"/>
</dbReference>
<dbReference type="InterPro" id="IPR050606">
    <property type="entry name" value="Calponin-like"/>
</dbReference>
<evidence type="ECO:0000256" key="10">
    <source>
        <dbReference type="ARBA" id="ARBA00033287"/>
    </source>
</evidence>
<evidence type="ECO:0000256" key="3">
    <source>
        <dbReference type="ARBA" id="ARBA00022737"/>
    </source>
</evidence>
<dbReference type="PRINTS" id="PR00889">
    <property type="entry name" value="CALPONIN"/>
</dbReference>
<evidence type="ECO:0000256" key="1">
    <source>
        <dbReference type="ARBA" id="ARBA00009631"/>
    </source>
</evidence>
<dbReference type="GO" id="GO:0005516">
    <property type="term" value="F:calmodulin binding"/>
    <property type="evidence" value="ECO:0007669"/>
    <property type="project" value="UniProtKB-KW"/>
</dbReference>
<accession>A0A2K6JRL0</accession>
<dbReference type="GO" id="GO:0051015">
    <property type="term" value="F:actin filament binding"/>
    <property type="evidence" value="ECO:0007669"/>
    <property type="project" value="TreeGrafter"/>
</dbReference>
<evidence type="ECO:0000256" key="7">
    <source>
        <dbReference type="ARBA" id="ARBA00023874"/>
    </source>
</evidence>
<keyword evidence="3" id="KW-0677">Repeat</keyword>
<reference evidence="13 14" key="1">
    <citation type="submission" date="2016-06" db="EMBL/GenBank/DDBJ databases">
        <title>Genome of Rhinopithecus bieti.</title>
        <authorList>
            <person name="Wu"/>
            <person name="C.-I. and Zhang"/>
            <person name="Y."/>
        </authorList>
    </citation>
    <scope>NUCLEOTIDE SEQUENCE</scope>
</reference>
<evidence type="ECO:0000259" key="12">
    <source>
        <dbReference type="PROSITE" id="PS50021"/>
    </source>
</evidence>
<proteinExistence type="inferred from homology"/>
<reference evidence="13" key="3">
    <citation type="submission" date="2025-09" db="UniProtKB">
        <authorList>
            <consortium name="Ensembl"/>
        </authorList>
    </citation>
    <scope>IDENTIFICATION</scope>
</reference>
<dbReference type="GO" id="GO:0015629">
    <property type="term" value="C:actin cytoskeleton"/>
    <property type="evidence" value="ECO:0007669"/>
    <property type="project" value="TreeGrafter"/>
</dbReference>
<dbReference type="STRING" id="61621.ENSRBIP00000001658"/>
<evidence type="ECO:0000313" key="14">
    <source>
        <dbReference type="Proteomes" id="UP000233180"/>
    </source>
</evidence>
<feature type="domain" description="Calponin-homology (CH)" evidence="12">
    <location>
        <begin position="2"/>
        <end position="114"/>
    </location>
</feature>
<dbReference type="OMA" id="CANQSGM"/>
<keyword evidence="4" id="KW-0112">Calmodulin-binding</keyword>
<reference evidence="13" key="2">
    <citation type="submission" date="2025-08" db="UniProtKB">
        <authorList>
            <consortium name="Ensembl"/>
        </authorList>
    </citation>
    <scope>IDENTIFICATION</scope>
</reference>
<keyword evidence="2" id="KW-0597">Phosphoprotein</keyword>
<name>A0A2K6JRL0_RHIBE</name>
<dbReference type="GO" id="GO:0007015">
    <property type="term" value="P:actin filament organization"/>
    <property type="evidence" value="ECO:0007669"/>
    <property type="project" value="TreeGrafter"/>
</dbReference>
<evidence type="ECO:0000256" key="8">
    <source>
        <dbReference type="ARBA" id="ARBA00025109"/>
    </source>
</evidence>
<keyword evidence="14" id="KW-1185">Reference proteome</keyword>
<dbReference type="PANTHER" id="PTHR47385">
    <property type="entry name" value="CALPONIN"/>
    <property type="match status" value="1"/>
</dbReference>
<dbReference type="Pfam" id="PF00307">
    <property type="entry name" value="CH"/>
    <property type="match status" value="1"/>
</dbReference>
<evidence type="ECO:0000256" key="5">
    <source>
        <dbReference type="ARBA" id="ARBA00022990"/>
    </source>
</evidence>
<dbReference type="InterPro" id="IPR003096">
    <property type="entry name" value="SM22_calponin"/>
</dbReference>
<evidence type="ECO:0000256" key="4">
    <source>
        <dbReference type="ARBA" id="ARBA00022860"/>
    </source>
</evidence>
<dbReference type="SMART" id="SM00033">
    <property type="entry name" value="CH"/>
    <property type="match status" value="1"/>
</dbReference>